<keyword evidence="6" id="KW-1185">Reference proteome</keyword>
<reference evidence="5 6" key="1">
    <citation type="journal article" date="2024" name="Chem. Sci.">
        <title>Discovery of megapolipeptins by genome mining of a Burkholderiales bacteria collection.</title>
        <authorList>
            <person name="Paulo B.S."/>
            <person name="Recchia M.J.J."/>
            <person name="Lee S."/>
            <person name="Fergusson C.H."/>
            <person name="Romanowski S.B."/>
            <person name="Hernandez A."/>
            <person name="Krull N."/>
            <person name="Liu D.Y."/>
            <person name="Cavanagh H."/>
            <person name="Bos A."/>
            <person name="Gray C.A."/>
            <person name="Murphy B.T."/>
            <person name="Linington R.G."/>
            <person name="Eustaquio A.S."/>
        </authorList>
    </citation>
    <scope>NUCLEOTIDE SEQUENCE [LARGE SCALE GENOMIC DNA]</scope>
    <source>
        <strain evidence="5 6">RL17-350-BIC-E</strain>
    </source>
</reference>
<feature type="region of interest" description="Disordered" evidence="3">
    <location>
        <begin position="41"/>
        <end position="73"/>
    </location>
</feature>
<dbReference type="SUPFAM" id="SSF46689">
    <property type="entry name" value="Homeodomain-like"/>
    <property type="match status" value="1"/>
</dbReference>
<dbReference type="PROSITE" id="PS50977">
    <property type="entry name" value="HTH_TETR_2"/>
    <property type="match status" value="1"/>
</dbReference>
<dbReference type="PANTHER" id="PTHR30055:SF181">
    <property type="entry name" value="BLR6905 PROTEIN"/>
    <property type="match status" value="1"/>
</dbReference>
<gene>
    <name evidence="5" type="ORF">PQQ73_15405</name>
</gene>
<feature type="domain" description="HTH tetR-type" evidence="4">
    <location>
        <begin position="74"/>
        <end position="133"/>
    </location>
</feature>
<evidence type="ECO:0000259" key="4">
    <source>
        <dbReference type="PROSITE" id="PS50977"/>
    </source>
</evidence>
<dbReference type="Gene3D" id="1.10.357.10">
    <property type="entry name" value="Tetracycline Repressor, domain 2"/>
    <property type="match status" value="1"/>
</dbReference>
<dbReference type="Proteomes" id="UP001629392">
    <property type="component" value="Unassembled WGS sequence"/>
</dbReference>
<evidence type="ECO:0000313" key="6">
    <source>
        <dbReference type="Proteomes" id="UP001629392"/>
    </source>
</evidence>
<dbReference type="RefSeq" id="WP_408144630.1">
    <property type="nucleotide sequence ID" value="NZ_JAQQCJ010000010.1"/>
</dbReference>
<dbReference type="Pfam" id="PF00440">
    <property type="entry name" value="TetR_N"/>
    <property type="match status" value="1"/>
</dbReference>
<evidence type="ECO:0000313" key="5">
    <source>
        <dbReference type="EMBL" id="MFM0717720.1"/>
    </source>
</evidence>
<protein>
    <submittedName>
        <fullName evidence="5">TetR/AcrR family transcriptional regulator</fullName>
    </submittedName>
</protein>
<evidence type="ECO:0000256" key="3">
    <source>
        <dbReference type="SAM" id="MobiDB-lite"/>
    </source>
</evidence>
<proteinExistence type="predicted"/>
<dbReference type="PANTHER" id="PTHR30055">
    <property type="entry name" value="HTH-TYPE TRANSCRIPTIONAL REGULATOR RUTR"/>
    <property type="match status" value="1"/>
</dbReference>
<feature type="DNA-binding region" description="H-T-H motif" evidence="2">
    <location>
        <begin position="96"/>
        <end position="115"/>
    </location>
</feature>
<evidence type="ECO:0000256" key="1">
    <source>
        <dbReference type="ARBA" id="ARBA00023125"/>
    </source>
</evidence>
<dbReference type="InterPro" id="IPR009057">
    <property type="entry name" value="Homeodomain-like_sf"/>
</dbReference>
<comment type="caution">
    <text evidence="5">The sequence shown here is derived from an EMBL/GenBank/DDBJ whole genome shotgun (WGS) entry which is preliminary data.</text>
</comment>
<accession>A0ABW9EG13</accession>
<name>A0ABW9EG13_9BURK</name>
<organism evidence="5 6">
    <name type="scientific">Paraburkholderia strydomiana</name>
    <dbReference type="NCBI Taxonomy" id="1245417"/>
    <lineage>
        <taxon>Bacteria</taxon>
        <taxon>Pseudomonadati</taxon>
        <taxon>Pseudomonadota</taxon>
        <taxon>Betaproteobacteria</taxon>
        <taxon>Burkholderiales</taxon>
        <taxon>Burkholderiaceae</taxon>
        <taxon>Paraburkholderia</taxon>
    </lineage>
</organism>
<dbReference type="PRINTS" id="PR00455">
    <property type="entry name" value="HTHTETR"/>
</dbReference>
<sequence length="272" mass="30142">MTAPGCLARLLLGPGRYTLPNHKSSCGDLFFDSDGHRSVMKAKPRDVAEPGSKSAAGRAPVKRPMKAPQRLPRAERQARVLEKAAEYFAEHGLNAQTRAIAEACGVSQRLLYSLFPSKAALIDEVYKREIVGTFKAIWFVQLKDRSVPIESRLNTFYRDYYDTLLTRQWLRLFLYSSLEDLQMAPTYTNAVVTHALEIIVTETAHELGCGVPADPAHLTEVGWLLHGAVSHLAIRRRIYSNDNTTPSDAVIAMHVRAFLTSAPALLPALEAS</sequence>
<dbReference type="EMBL" id="JAQQCL010000010">
    <property type="protein sequence ID" value="MFM0717720.1"/>
    <property type="molecule type" value="Genomic_DNA"/>
</dbReference>
<dbReference type="InterPro" id="IPR050109">
    <property type="entry name" value="HTH-type_TetR-like_transc_reg"/>
</dbReference>
<keyword evidence="1 2" id="KW-0238">DNA-binding</keyword>
<dbReference type="InterPro" id="IPR001647">
    <property type="entry name" value="HTH_TetR"/>
</dbReference>
<evidence type="ECO:0000256" key="2">
    <source>
        <dbReference type="PROSITE-ProRule" id="PRU00335"/>
    </source>
</evidence>